<dbReference type="PANTHER" id="PTHR36832">
    <property type="entry name" value="SLR1174 PROTEIN-RELATED"/>
    <property type="match status" value="1"/>
</dbReference>
<name>F8KXG8_PARAV</name>
<dbReference type="Proteomes" id="UP000000495">
    <property type="component" value="Chromosome"/>
</dbReference>
<reference evidence="2 3" key="2">
    <citation type="journal article" date="2011" name="Mol. Biol. Evol.">
        <title>Unity in variety--the pan-genome of the Chlamydiae.</title>
        <authorList>
            <person name="Collingro A."/>
            <person name="Tischler P."/>
            <person name="Weinmaier T."/>
            <person name="Penz T."/>
            <person name="Heinz E."/>
            <person name="Brunham R.C."/>
            <person name="Read T.D."/>
            <person name="Bavoil P.M."/>
            <person name="Sachse K."/>
            <person name="Kahane S."/>
            <person name="Friedman M.G."/>
            <person name="Rattei T."/>
            <person name="Myers G.S."/>
            <person name="Horn M."/>
        </authorList>
    </citation>
    <scope>NUCLEOTIDE SEQUENCE [LARGE SCALE GENOMIC DNA]</scope>
    <source>
        <strain evidence="3">UV7</strain>
    </source>
</reference>
<keyword evidence="1" id="KW-0812">Transmembrane</keyword>
<organism evidence="2 3">
    <name type="scientific">Parachlamydia acanthamoebae (strain UV7)</name>
    <dbReference type="NCBI Taxonomy" id="765952"/>
    <lineage>
        <taxon>Bacteria</taxon>
        <taxon>Pseudomonadati</taxon>
        <taxon>Chlamydiota</taxon>
        <taxon>Chlamydiia</taxon>
        <taxon>Parachlamydiales</taxon>
        <taxon>Parachlamydiaceae</taxon>
        <taxon>Parachlamydia</taxon>
    </lineage>
</organism>
<evidence type="ECO:0000313" key="2">
    <source>
        <dbReference type="EMBL" id="CCB87027.1"/>
    </source>
</evidence>
<dbReference type="EMBL" id="FR872580">
    <property type="protein sequence ID" value="CCB87027.1"/>
    <property type="molecule type" value="Genomic_DNA"/>
</dbReference>
<accession>F8KXG8</accession>
<dbReference type="STRING" id="765952.PUV_20770"/>
<keyword evidence="1" id="KW-1133">Transmembrane helix</keyword>
<feature type="transmembrane region" description="Helical" evidence="1">
    <location>
        <begin position="228"/>
        <end position="250"/>
    </location>
</feature>
<evidence type="ECO:0000256" key="1">
    <source>
        <dbReference type="SAM" id="Phobius"/>
    </source>
</evidence>
<proteinExistence type="predicted"/>
<dbReference type="AlphaFoldDB" id="F8KXG8"/>
<keyword evidence="1" id="KW-0472">Membrane</keyword>
<sequence length="262" mass="29869">MRNLQKYGMVFRLSCLLTLKNYKALIGMSIFLVSCLVIFSFLWKVAAAKVGAIDFSSDQLLWYIAFNEWVLLSLPDTHNEIEEDLHTGRLAYLLSRPISYLGSIFAGAFGVLSINLLVLGGVTLLFTSSQVGLLSVHPLSFFAFLLFGFLGGILGIIFQMLIGLSAFWVQDVEPFLWIWERLLFIFGGIILPLIVFPEWMQVMAYLTPFPAILGERSALFMHFTWEHILVFLGMWMFWCIFGCLCLIFFYRRGLKILNIQGG</sequence>
<keyword evidence="3" id="KW-1185">Reference proteome</keyword>
<evidence type="ECO:0000313" key="3">
    <source>
        <dbReference type="Proteomes" id="UP000000495"/>
    </source>
</evidence>
<evidence type="ECO:0008006" key="4">
    <source>
        <dbReference type="Google" id="ProtNLM"/>
    </source>
</evidence>
<dbReference type="HOGENOM" id="CLU_084465_1_0_0"/>
<dbReference type="OrthoDB" id="9783401at2"/>
<gene>
    <name evidence="2" type="ordered locus">PUV_20770</name>
</gene>
<dbReference type="RefSeq" id="WP_006341998.1">
    <property type="nucleotide sequence ID" value="NC_015702.1"/>
</dbReference>
<dbReference type="PROSITE" id="PS51257">
    <property type="entry name" value="PROKAR_LIPOPROTEIN"/>
    <property type="match status" value="1"/>
</dbReference>
<dbReference type="PANTHER" id="PTHR36832:SF1">
    <property type="entry name" value="SLR1174 PROTEIN"/>
    <property type="match status" value="1"/>
</dbReference>
<reference key="1">
    <citation type="journal article" date="2011" name="Mol. Biol. Evol.">
        <title>Unity in variety -- the pan-genome of the Chlamydiae.</title>
        <authorList>
            <person name="Collingro A."/>
            <person name="Tischler P."/>
            <person name="Weinmaier T."/>
            <person name="Penz T."/>
            <person name="Heinz E."/>
            <person name="Brunham R.C."/>
            <person name="Read T.D."/>
            <person name="Bavoil P.M."/>
            <person name="Sachse K."/>
            <person name="Kahane S."/>
            <person name="Friedman M.G."/>
            <person name="Rattei T."/>
            <person name="Myers G.S.A."/>
            <person name="Horn M."/>
        </authorList>
    </citation>
    <scope>NUCLEOTIDE SEQUENCE</scope>
    <source>
        <strain>UV7</strain>
    </source>
</reference>
<feature type="transmembrane region" description="Helical" evidence="1">
    <location>
        <begin position="175"/>
        <end position="195"/>
    </location>
</feature>
<feature type="transmembrane region" description="Helical" evidence="1">
    <location>
        <begin position="21"/>
        <end position="43"/>
    </location>
</feature>
<protein>
    <recommendedName>
        <fullName evidence="4">ABC transporter permease</fullName>
    </recommendedName>
</protein>
<dbReference type="KEGG" id="puv:PUV_20770"/>
<dbReference type="eggNOG" id="COG4587">
    <property type="taxonomic scope" value="Bacteria"/>
</dbReference>
<feature type="transmembrane region" description="Helical" evidence="1">
    <location>
        <begin position="100"/>
        <end position="127"/>
    </location>
</feature>
<feature type="transmembrane region" description="Helical" evidence="1">
    <location>
        <begin position="139"/>
        <end position="169"/>
    </location>
</feature>